<dbReference type="PANTHER" id="PTHR47505">
    <property type="entry name" value="DNA UTILIZATION PROTEIN YHGH"/>
    <property type="match status" value="1"/>
</dbReference>
<dbReference type="Proteomes" id="UP000271626">
    <property type="component" value="Chromosome"/>
</dbReference>
<keyword evidence="3" id="KW-0808">Transferase</keyword>
<evidence type="ECO:0000313" key="4">
    <source>
        <dbReference type="Proteomes" id="UP000271626"/>
    </source>
</evidence>
<dbReference type="SUPFAM" id="SSF53271">
    <property type="entry name" value="PRTase-like"/>
    <property type="match status" value="1"/>
</dbReference>
<dbReference type="InterPro" id="IPR051910">
    <property type="entry name" value="ComF/GntX_DNA_util-trans"/>
</dbReference>
<protein>
    <submittedName>
        <fullName evidence="3">Orotate phosphoribosyltransferase</fullName>
    </submittedName>
</protein>
<evidence type="ECO:0000259" key="2">
    <source>
        <dbReference type="Pfam" id="PF00156"/>
    </source>
</evidence>
<gene>
    <name evidence="3" type="ORF">NCTC10741_01945</name>
</gene>
<evidence type="ECO:0000313" key="3">
    <source>
        <dbReference type="EMBL" id="VDR38813.1"/>
    </source>
</evidence>
<reference evidence="3 4" key="1">
    <citation type="submission" date="2018-12" db="EMBL/GenBank/DDBJ databases">
        <authorList>
            <consortium name="Pathogen Informatics"/>
        </authorList>
    </citation>
    <scope>NUCLEOTIDE SEQUENCE [LARGE SCALE GENOMIC DNA]</scope>
    <source>
        <strain evidence="3 4">NCTC10741</strain>
    </source>
</reference>
<feature type="domain" description="Phosphoribosyltransferase" evidence="2">
    <location>
        <begin position="191"/>
        <end position="229"/>
    </location>
</feature>
<keyword evidence="3" id="KW-0328">Glycosyltransferase</keyword>
<proteinExistence type="inferred from homology"/>
<dbReference type="EMBL" id="LR131273">
    <property type="protein sequence ID" value="VDR38813.1"/>
    <property type="molecule type" value="Genomic_DNA"/>
</dbReference>
<comment type="similarity">
    <text evidence="1">Belongs to the ComF/GntX family.</text>
</comment>
<dbReference type="Gene3D" id="3.40.50.2020">
    <property type="match status" value="1"/>
</dbReference>
<name>A0A3P8MDG6_TSUPA</name>
<dbReference type="PANTHER" id="PTHR47505:SF1">
    <property type="entry name" value="DNA UTILIZATION PROTEIN YHGH"/>
    <property type="match status" value="1"/>
</dbReference>
<evidence type="ECO:0000256" key="1">
    <source>
        <dbReference type="ARBA" id="ARBA00008007"/>
    </source>
</evidence>
<dbReference type="AlphaFoldDB" id="A0A3P8MDG6"/>
<accession>A0A3P8MDG6</accession>
<dbReference type="InterPro" id="IPR000836">
    <property type="entry name" value="PRTase_dom"/>
</dbReference>
<dbReference type="CDD" id="cd06223">
    <property type="entry name" value="PRTases_typeI"/>
    <property type="match status" value="1"/>
</dbReference>
<dbReference type="Pfam" id="PF00156">
    <property type="entry name" value="Pribosyltran"/>
    <property type="match status" value="1"/>
</dbReference>
<organism evidence="3 4">
    <name type="scientific">Tsukamurella paurometabola</name>
    <name type="common">Corynebacterium paurometabolum</name>
    <dbReference type="NCBI Taxonomy" id="2061"/>
    <lineage>
        <taxon>Bacteria</taxon>
        <taxon>Bacillati</taxon>
        <taxon>Actinomycetota</taxon>
        <taxon>Actinomycetes</taxon>
        <taxon>Mycobacteriales</taxon>
        <taxon>Tsukamurellaceae</taxon>
        <taxon>Tsukamurella</taxon>
    </lineage>
</organism>
<dbReference type="InterPro" id="IPR029057">
    <property type="entry name" value="PRTase-like"/>
</dbReference>
<sequence length="274" mass="30096">MTDPNEEGRDAVRTGLSRISYFHNVEPAGPGICTVCRQPSPSHTCGTCSNTEAALDGLTCDHTYFLSYTDGWSPSGRSQSAQTMRLYKSTNPPERSVADVHMLTNIVTWIHDRCMRQAEDGLDWAAATYVPSRTLRVGHHPVARVATTVARLVGDEPDSNGERRIPRRRIGVGSYDAPRVANADRFAVPDPVRRIIDGKRVLLVDDMWTTGTSVQSAAAALKLAGAASVTGLCISRWLAWNWDPHVPLLKKVTSRAYDPFSCIAFDRCCDIPRG</sequence>
<dbReference type="GO" id="GO:0016757">
    <property type="term" value="F:glycosyltransferase activity"/>
    <property type="evidence" value="ECO:0007669"/>
    <property type="project" value="UniProtKB-KW"/>
</dbReference>